<keyword evidence="5" id="KW-1185">Reference proteome</keyword>
<dbReference type="FunFam" id="1.25.40.10:FF:000242">
    <property type="entry name" value="Pentatricopeptide repeat-containing protein"/>
    <property type="match status" value="1"/>
</dbReference>
<evidence type="ECO:0008006" key="6">
    <source>
        <dbReference type="Google" id="ProtNLM"/>
    </source>
</evidence>
<dbReference type="AlphaFoldDB" id="A0AAV6X4M0"/>
<accession>A0AAV6X4M0</accession>
<keyword evidence="3" id="KW-1133">Transmembrane helix</keyword>
<dbReference type="GO" id="GO:0009451">
    <property type="term" value="P:RNA modification"/>
    <property type="evidence" value="ECO:0007669"/>
    <property type="project" value="InterPro"/>
</dbReference>
<organism evidence="4 5">
    <name type="scientific">Buddleja alternifolia</name>
    <dbReference type="NCBI Taxonomy" id="168488"/>
    <lineage>
        <taxon>Eukaryota</taxon>
        <taxon>Viridiplantae</taxon>
        <taxon>Streptophyta</taxon>
        <taxon>Embryophyta</taxon>
        <taxon>Tracheophyta</taxon>
        <taxon>Spermatophyta</taxon>
        <taxon>Magnoliopsida</taxon>
        <taxon>eudicotyledons</taxon>
        <taxon>Gunneridae</taxon>
        <taxon>Pentapetalae</taxon>
        <taxon>asterids</taxon>
        <taxon>lamiids</taxon>
        <taxon>Lamiales</taxon>
        <taxon>Scrophulariaceae</taxon>
        <taxon>Buddlejeae</taxon>
        <taxon>Buddleja</taxon>
    </lineage>
</organism>
<evidence type="ECO:0000256" key="1">
    <source>
        <dbReference type="ARBA" id="ARBA00022737"/>
    </source>
</evidence>
<protein>
    <recommendedName>
        <fullName evidence="6">Pentatricopeptide repeat-containing protein</fullName>
    </recommendedName>
</protein>
<dbReference type="PANTHER" id="PTHR47926">
    <property type="entry name" value="PENTATRICOPEPTIDE REPEAT-CONTAINING PROTEIN"/>
    <property type="match status" value="1"/>
</dbReference>
<keyword evidence="3" id="KW-0472">Membrane</keyword>
<feature type="repeat" description="PPR" evidence="2">
    <location>
        <begin position="128"/>
        <end position="162"/>
    </location>
</feature>
<name>A0AAV6X4M0_9LAMI</name>
<evidence type="ECO:0000313" key="4">
    <source>
        <dbReference type="EMBL" id="KAG8374093.1"/>
    </source>
</evidence>
<dbReference type="InterPro" id="IPR046960">
    <property type="entry name" value="PPR_At4g14850-like_plant"/>
</dbReference>
<dbReference type="GO" id="GO:0003723">
    <property type="term" value="F:RNA binding"/>
    <property type="evidence" value="ECO:0007669"/>
    <property type="project" value="InterPro"/>
</dbReference>
<dbReference type="Pfam" id="PF12854">
    <property type="entry name" value="PPR_1"/>
    <property type="match status" value="1"/>
</dbReference>
<feature type="transmembrane region" description="Helical" evidence="3">
    <location>
        <begin position="54"/>
        <end position="75"/>
    </location>
</feature>
<reference evidence="4" key="1">
    <citation type="submission" date="2019-10" db="EMBL/GenBank/DDBJ databases">
        <authorList>
            <person name="Zhang R."/>
            <person name="Pan Y."/>
            <person name="Wang J."/>
            <person name="Ma R."/>
            <person name="Yu S."/>
        </authorList>
    </citation>
    <scope>NUCLEOTIDE SEQUENCE</scope>
    <source>
        <strain evidence="4">LA-IB0</strain>
        <tissue evidence="4">Leaf</tissue>
    </source>
</reference>
<dbReference type="Proteomes" id="UP000826271">
    <property type="component" value="Unassembled WGS sequence"/>
</dbReference>
<dbReference type="PROSITE" id="PS51375">
    <property type="entry name" value="PPR"/>
    <property type="match status" value="2"/>
</dbReference>
<dbReference type="Gene3D" id="1.25.40.10">
    <property type="entry name" value="Tetratricopeptide repeat domain"/>
    <property type="match status" value="2"/>
</dbReference>
<keyword evidence="1" id="KW-0677">Repeat</keyword>
<feature type="repeat" description="PPR" evidence="2">
    <location>
        <begin position="163"/>
        <end position="198"/>
    </location>
</feature>
<proteinExistence type="predicted"/>
<evidence type="ECO:0000256" key="2">
    <source>
        <dbReference type="PROSITE-ProRule" id="PRU00708"/>
    </source>
</evidence>
<dbReference type="EMBL" id="WHWC01000011">
    <property type="protein sequence ID" value="KAG8374093.1"/>
    <property type="molecule type" value="Genomic_DNA"/>
</dbReference>
<keyword evidence="3" id="KW-0812">Transmembrane</keyword>
<dbReference type="InterPro" id="IPR002885">
    <property type="entry name" value="PPR_rpt"/>
</dbReference>
<gene>
    <name evidence="4" type="ORF">BUALT_Bualt11G0095100</name>
</gene>
<dbReference type="InterPro" id="IPR011990">
    <property type="entry name" value="TPR-like_helical_dom_sf"/>
</dbReference>
<sequence length="254" mass="28759">MIGGYAKAGDYMSYSTFREYMRSGIRPDNFTLPLVMKVCRDTKDLVMGRLMHNVVYKLGFSSYCFVAAVLVDMYAKWAMHKAKIVDDYIRSMKFSLDVILGTAVIDMHAKCGNIEFAREIFDKMREKNVISWSTMIAAHGYHGEGEKSLDLFRMMLGEGILPNSITFVLLLYSCSHSGLVEEGLRLFTLMQEENGVRPDVKHFTCVVDLFGRAGKLDQALKMIEDMNIEKDAGLWGALLSACRIHGREGCRVPY</sequence>
<dbReference type="PANTHER" id="PTHR47926:SF452">
    <property type="entry name" value="PENTATRICOPEPTIDE REPEAT-CONTAINING PROTEIN"/>
    <property type="match status" value="1"/>
</dbReference>
<comment type="caution">
    <text evidence="4">The sequence shown here is derived from an EMBL/GenBank/DDBJ whole genome shotgun (WGS) entry which is preliminary data.</text>
</comment>
<evidence type="ECO:0000313" key="5">
    <source>
        <dbReference type="Proteomes" id="UP000826271"/>
    </source>
</evidence>
<evidence type="ECO:0000256" key="3">
    <source>
        <dbReference type="SAM" id="Phobius"/>
    </source>
</evidence>
<dbReference type="Pfam" id="PF13041">
    <property type="entry name" value="PPR_2"/>
    <property type="match status" value="1"/>
</dbReference>
<dbReference type="NCBIfam" id="TIGR00756">
    <property type="entry name" value="PPR"/>
    <property type="match status" value="3"/>
</dbReference>